<dbReference type="GO" id="GO:0000774">
    <property type="term" value="F:adenyl-nucleotide exchange factor activity"/>
    <property type="evidence" value="ECO:0007669"/>
    <property type="project" value="TreeGrafter"/>
</dbReference>
<dbReference type="InterPro" id="IPR050693">
    <property type="entry name" value="Hsp70_NEF-Inhibitors"/>
</dbReference>
<accession>A0A8J6HJ70</accession>
<comment type="subcellular location">
    <subcellularLocation>
        <location evidence="1">Endoplasmic reticulum lumen</location>
    </subcellularLocation>
</comment>
<dbReference type="PANTHER" id="PTHR19316">
    <property type="entry name" value="PROTEIN FOLDING REGULATOR"/>
    <property type="match status" value="1"/>
</dbReference>
<evidence type="ECO:0000256" key="5">
    <source>
        <dbReference type="ARBA" id="ARBA00022729"/>
    </source>
</evidence>
<sequence>MQMNQSAILNKVSNELKNLMYAKNFEKIFHEGRSSFQILAVFSWTLRSQKIPKGLHVRINLETGLTEAKLLDDDQSPEDKTKALTAVPQDSQDEKLSEKIIPKSILEEAVKNIKGDDLFTPDEIKNIQEKFRSYDDIKKSLGELNLTPKIDAEVIADLLKKHKEVTTGGKVDKAEVLKILEDLDFLAHQYDNAREFVRQNGFQEIIYKNLNRSNTEIKKETLKLMGSLMQNNVGPKIHALETGGVGILLRLINFGSDSGIKSRALTALGALLRSFPVAQQKFVESGGLTVLSKFFDTDNIKIQIRIVTMISDLIVEHKWAAFDEKLSKYYTSFSLTKYILEHDWCKKLNRLLLGLLITDKDDHDSLEKCLTAMHSLREYCGRKYEKDLLESLKKRYQLLSSNESDDNTGDSSDTTFFSNLKDLCDEILLYVNQSSVKTEL</sequence>
<comment type="similarity">
    <text evidence="2">Belongs to the SIL1 family.</text>
</comment>
<keyword evidence="5" id="KW-0732">Signal</keyword>
<evidence type="ECO:0000256" key="4">
    <source>
        <dbReference type="ARBA" id="ARBA00022448"/>
    </source>
</evidence>
<keyword evidence="7" id="KW-0653">Protein transport</keyword>
<dbReference type="InterPro" id="IPR011989">
    <property type="entry name" value="ARM-like"/>
</dbReference>
<reference evidence="10" key="1">
    <citation type="journal article" date="2020" name="J Insects Food Feed">
        <title>The yellow mealworm (Tenebrio molitor) genome: a resource for the emerging insects as food and feed industry.</title>
        <authorList>
            <person name="Eriksson T."/>
            <person name="Andere A."/>
            <person name="Kelstrup H."/>
            <person name="Emery V."/>
            <person name="Picard C."/>
        </authorList>
    </citation>
    <scope>NUCLEOTIDE SEQUENCE</scope>
    <source>
        <strain evidence="10">Stoneville</strain>
        <tissue evidence="10">Whole head</tissue>
    </source>
</reference>
<dbReference type="Proteomes" id="UP000719412">
    <property type="component" value="Unassembled WGS sequence"/>
</dbReference>
<dbReference type="SUPFAM" id="SSF48371">
    <property type="entry name" value="ARM repeat"/>
    <property type="match status" value="1"/>
</dbReference>
<evidence type="ECO:0000256" key="8">
    <source>
        <dbReference type="ARBA" id="ARBA00023010"/>
    </source>
</evidence>
<gene>
    <name evidence="10" type="ORF">GEV33_007166</name>
</gene>
<keyword evidence="4" id="KW-0813">Transport</keyword>
<evidence type="ECO:0000256" key="9">
    <source>
        <dbReference type="ARBA" id="ARBA00023180"/>
    </source>
</evidence>
<evidence type="ECO:0000256" key="7">
    <source>
        <dbReference type="ARBA" id="ARBA00022927"/>
    </source>
</evidence>
<organism evidence="10 11">
    <name type="scientific">Tenebrio molitor</name>
    <name type="common">Yellow mealworm beetle</name>
    <dbReference type="NCBI Taxonomy" id="7067"/>
    <lineage>
        <taxon>Eukaryota</taxon>
        <taxon>Metazoa</taxon>
        <taxon>Ecdysozoa</taxon>
        <taxon>Arthropoda</taxon>
        <taxon>Hexapoda</taxon>
        <taxon>Insecta</taxon>
        <taxon>Pterygota</taxon>
        <taxon>Neoptera</taxon>
        <taxon>Endopterygota</taxon>
        <taxon>Coleoptera</taxon>
        <taxon>Polyphaga</taxon>
        <taxon>Cucujiformia</taxon>
        <taxon>Tenebrionidae</taxon>
        <taxon>Tenebrio</taxon>
    </lineage>
</organism>
<reference evidence="10" key="2">
    <citation type="submission" date="2021-08" db="EMBL/GenBank/DDBJ databases">
        <authorList>
            <person name="Eriksson T."/>
        </authorList>
    </citation>
    <scope>NUCLEOTIDE SEQUENCE</scope>
    <source>
        <strain evidence="10">Stoneville</strain>
        <tissue evidence="10">Whole head</tissue>
    </source>
</reference>
<dbReference type="PANTHER" id="PTHR19316:SF35">
    <property type="entry name" value="NUCLEOTIDE EXCHANGE FACTOR SIL1"/>
    <property type="match status" value="1"/>
</dbReference>
<dbReference type="AlphaFoldDB" id="A0A8J6HJ70"/>
<evidence type="ECO:0000313" key="10">
    <source>
        <dbReference type="EMBL" id="KAH0815625.1"/>
    </source>
</evidence>
<keyword evidence="8" id="KW-0811">Translocation</keyword>
<keyword evidence="11" id="KW-1185">Reference proteome</keyword>
<proteinExistence type="inferred from homology"/>
<dbReference type="InterPro" id="IPR016024">
    <property type="entry name" value="ARM-type_fold"/>
</dbReference>
<evidence type="ECO:0000256" key="6">
    <source>
        <dbReference type="ARBA" id="ARBA00022824"/>
    </source>
</evidence>
<dbReference type="EMBL" id="JABDTM020022857">
    <property type="protein sequence ID" value="KAH0815625.1"/>
    <property type="molecule type" value="Genomic_DNA"/>
</dbReference>
<dbReference type="GO" id="GO:0015031">
    <property type="term" value="P:protein transport"/>
    <property type="evidence" value="ECO:0007669"/>
    <property type="project" value="UniProtKB-KW"/>
</dbReference>
<keyword evidence="6" id="KW-0256">Endoplasmic reticulum</keyword>
<keyword evidence="9" id="KW-0325">Glycoprotein</keyword>
<name>A0A8J6HJ70_TENMO</name>
<evidence type="ECO:0000256" key="3">
    <source>
        <dbReference type="ARBA" id="ARBA00015352"/>
    </source>
</evidence>
<evidence type="ECO:0000256" key="2">
    <source>
        <dbReference type="ARBA" id="ARBA00010588"/>
    </source>
</evidence>
<evidence type="ECO:0000313" key="11">
    <source>
        <dbReference type="Proteomes" id="UP000719412"/>
    </source>
</evidence>
<protein>
    <recommendedName>
        <fullName evidence="3">Nucleotide exchange factor SIL1</fullName>
    </recommendedName>
</protein>
<dbReference type="GO" id="GO:0005788">
    <property type="term" value="C:endoplasmic reticulum lumen"/>
    <property type="evidence" value="ECO:0007669"/>
    <property type="project" value="UniProtKB-SubCell"/>
</dbReference>
<dbReference type="Gene3D" id="1.25.10.10">
    <property type="entry name" value="Leucine-rich Repeat Variant"/>
    <property type="match status" value="1"/>
</dbReference>
<comment type="caution">
    <text evidence="10">The sequence shown here is derived from an EMBL/GenBank/DDBJ whole genome shotgun (WGS) entry which is preliminary data.</text>
</comment>
<evidence type="ECO:0000256" key="1">
    <source>
        <dbReference type="ARBA" id="ARBA00004319"/>
    </source>
</evidence>